<dbReference type="KEGG" id="lcre:Pla8534_01780"/>
<dbReference type="Proteomes" id="UP000317648">
    <property type="component" value="Chromosome"/>
</dbReference>
<evidence type="ECO:0000313" key="3">
    <source>
        <dbReference type="Proteomes" id="UP000317648"/>
    </source>
</evidence>
<evidence type="ECO:0000313" key="2">
    <source>
        <dbReference type="EMBL" id="QDU92430.1"/>
    </source>
</evidence>
<sequence precursor="true">MYVALLRGCLLLAIMIAAIWPGPAVCQPPADAIDLAGQPLAAARRTAIDAGTFHRKLSEEKLRAWRNIASRCTMAEFELFLSPLTREEERLIAKMATLSPPIINRLHFEDLRAVLKHGGLRSYWEEERTNSHLKHTTPAVENELYGAYDCVFASVGPPDGSPRYGEVILRLKDTVREHGWATPFSGMHFLSAIRGKDAQQMQQLLADGKQLPTDPTDPLSLGFDDRLHFSHYVVAEQHWEQALAHQAIVVLRGADDSPAGDKIRERFQKLLTENDSHQFWQTFIPPWEPGLPPEEAAARTPFGYLEGKFDDRLSIENFTAIEVPAEQLSEVRSWPEAQPHLALIRAKAKGAP</sequence>
<dbReference type="OrthoDB" id="241802at2"/>
<dbReference type="EMBL" id="CP036433">
    <property type="protein sequence ID" value="QDU92430.1"/>
    <property type="molecule type" value="Genomic_DNA"/>
</dbReference>
<name>A0A518DKT3_9BACT</name>
<dbReference type="AlphaFoldDB" id="A0A518DKT3"/>
<accession>A0A518DKT3</accession>
<keyword evidence="1" id="KW-0732">Signal</keyword>
<keyword evidence="3" id="KW-1185">Reference proteome</keyword>
<organism evidence="2 3">
    <name type="scientific">Lignipirellula cremea</name>
    <dbReference type="NCBI Taxonomy" id="2528010"/>
    <lineage>
        <taxon>Bacteria</taxon>
        <taxon>Pseudomonadati</taxon>
        <taxon>Planctomycetota</taxon>
        <taxon>Planctomycetia</taxon>
        <taxon>Pirellulales</taxon>
        <taxon>Pirellulaceae</taxon>
        <taxon>Lignipirellula</taxon>
    </lineage>
</organism>
<gene>
    <name evidence="2" type="ORF">Pla8534_01780</name>
</gene>
<evidence type="ECO:0000256" key="1">
    <source>
        <dbReference type="SAM" id="SignalP"/>
    </source>
</evidence>
<dbReference type="RefSeq" id="WP_145048371.1">
    <property type="nucleotide sequence ID" value="NZ_CP036433.1"/>
</dbReference>
<reference evidence="2 3" key="1">
    <citation type="submission" date="2019-02" db="EMBL/GenBank/DDBJ databases">
        <title>Deep-cultivation of Planctomycetes and their phenomic and genomic characterization uncovers novel biology.</title>
        <authorList>
            <person name="Wiegand S."/>
            <person name="Jogler M."/>
            <person name="Boedeker C."/>
            <person name="Pinto D."/>
            <person name="Vollmers J."/>
            <person name="Rivas-Marin E."/>
            <person name="Kohn T."/>
            <person name="Peeters S.H."/>
            <person name="Heuer A."/>
            <person name="Rast P."/>
            <person name="Oberbeckmann S."/>
            <person name="Bunk B."/>
            <person name="Jeske O."/>
            <person name="Meyerdierks A."/>
            <person name="Storesund J.E."/>
            <person name="Kallscheuer N."/>
            <person name="Luecker S."/>
            <person name="Lage O.M."/>
            <person name="Pohl T."/>
            <person name="Merkel B.J."/>
            <person name="Hornburger P."/>
            <person name="Mueller R.-W."/>
            <person name="Bruemmer F."/>
            <person name="Labrenz M."/>
            <person name="Spormann A.M."/>
            <person name="Op den Camp H."/>
            <person name="Overmann J."/>
            <person name="Amann R."/>
            <person name="Jetten M.S.M."/>
            <person name="Mascher T."/>
            <person name="Medema M.H."/>
            <person name="Devos D.P."/>
            <person name="Kaster A.-K."/>
            <person name="Ovreas L."/>
            <person name="Rohde M."/>
            <person name="Galperin M.Y."/>
            <person name="Jogler C."/>
        </authorList>
    </citation>
    <scope>NUCLEOTIDE SEQUENCE [LARGE SCALE GENOMIC DNA]</scope>
    <source>
        <strain evidence="2 3">Pla85_3_4</strain>
    </source>
</reference>
<protein>
    <submittedName>
        <fullName evidence="2">Uncharacterized protein</fullName>
    </submittedName>
</protein>
<feature type="signal peptide" evidence="1">
    <location>
        <begin position="1"/>
        <end position="26"/>
    </location>
</feature>
<feature type="chain" id="PRO_5021974699" evidence="1">
    <location>
        <begin position="27"/>
        <end position="352"/>
    </location>
</feature>
<proteinExistence type="predicted"/>